<protein>
    <submittedName>
        <fullName evidence="3">Beta-lactamase</fullName>
    </submittedName>
</protein>
<proteinExistence type="predicted"/>
<keyword evidence="1" id="KW-0732">Signal</keyword>
<evidence type="ECO:0000313" key="4">
    <source>
        <dbReference type="Proteomes" id="UP000240542"/>
    </source>
</evidence>
<dbReference type="OrthoDB" id="3174977at2"/>
<reference evidence="3 4" key="1">
    <citation type="submission" date="2018-03" db="EMBL/GenBank/DDBJ databases">
        <title>Genomic Encyclopedia of Archaeal and Bacterial Type Strains, Phase II (KMG-II): from individual species to whole genera.</title>
        <authorList>
            <person name="Goeker M."/>
        </authorList>
    </citation>
    <scope>NUCLEOTIDE SEQUENCE [LARGE SCALE GENOMIC DNA]</scope>
    <source>
        <strain evidence="3 4">DSM 45312</strain>
    </source>
</reference>
<dbReference type="InterPro" id="IPR050789">
    <property type="entry name" value="Diverse_Enzym_Activities"/>
</dbReference>
<feature type="chain" id="PRO_5015148574" evidence="1">
    <location>
        <begin position="30"/>
        <end position="174"/>
    </location>
</feature>
<evidence type="ECO:0000259" key="2">
    <source>
        <dbReference type="Pfam" id="PF00144"/>
    </source>
</evidence>
<dbReference type="EMBL" id="PYGA01000012">
    <property type="protein sequence ID" value="PSK96341.1"/>
    <property type="molecule type" value="Genomic_DNA"/>
</dbReference>
<evidence type="ECO:0000313" key="3">
    <source>
        <dbReference type="EMBL" id="PSK96341.1"/>
    </source>
</evidence>
<dbReference type="PANTHER" id="PTHR43283">
    <property type="entry name" value="BETA-LACTAMASE-RELATED"/>
    <property type="match status" value="1"/>
</dbReference>
<comment type="caution">
    <text evidence="3">The sequence shown here is derived from an EMBL/GenBank/DDBJ whole genome shotgun (WGS) entry which is preliminary data.</text>
</comment>
<feature type="signal peptide" evidence="1">
    <location>
        <begin position="1"/>
        <end position="29"/>
    </location>
</feature>
<keyword evidence="4" id="KW-1185">Reference proteome</keyword>
<dbReference type="Proteomes" id="UP000240542">
    <property type="component" value="Unassembled WGS sequence"/>
</dbReference>
<name>A0A2P8DGK7_9ACTN</name>
<dbReference type="InterPro" id="IPR001466">
    <property type="entry name" value="Beta-lactam-related"/>
</dbReference>
<feature type="domain" description="Beta-lactamase-related" evidence="2">
    <location>
        <begin position="42"/>
        <end position="151"/>
    </location>
</feature>
<accession>A0A2P8DGK7</accession>
<dbReference type="SUPFAM" id="SSF56601">
    <property type="entry name" value="beta-lactamase/transpeptidase-like"/>
    <property type="match status" value="1"/>
</dbReference>
<dbReference type="Pfam" id="PF00144">
    <property type="entry name" value="Beta-lactamase"/>
    <property type="match status" value="1"/>
</dbReference>
<gene>
    <name evidence="3" type="ORF">CLV63_112227</name>
</gene>
<organism evidence="3 4">
    <name type="scientific">Murinocardiopsis flavida</name>
    <dbReference type="NCBI Taxonomy" id="645275"/>
    <lineage>
        <taxon>Bacteria</taxon>
        <taxon>Bacillati</taxon>
        <taxon>Actinomycetota</taxon>
        <taxon>Actinomycetes</taxon>
        <taxon>Streptosporangiales</taxon>
        <taxon>Nocardiopsidaceae</taxon>
        <taxon>Murinocardiopsis</taxon>
    </lineage>
</organism>
<sequence length="174" mass="18092">MPPLPLLVRCAAACAAVLLCLGSGPPAAAEEPAADSGRYADIDRYVRGRMAEMGTPGLAYAVVGPDGPLHRRAWGTDGRGDPVTPETPFLWGSVAKPVAATAVMALVEQGPLDLDDPVTEWVPEFAFGGPGHASRVTVRHLLSQTSGLPEESAVAVADCDGDRCPRPAERVEAL</sequence>
<dbReference type="InterPro" id="IPR012338">
    <property type="entry name" value="Beta-lactam/transpept-like"/>
</dbReference>
<feature type="non-terminal residue" evidence="3">
    <location>
        <position position="174"/>
    </location>
</feature>
<dbReference type="Gene3D" id="3.40.710.10">
    <property type="entry name" value="DD-peptidase/beta-lactamase superfamily"/>
    <property type="match status" value="1"/>
</dbReference>
<dbReference type="AlphaFoldDB" id="A0A2P8DGK7"/>
<dbReference type="RefSeq" id="WP_146165595.1">
    <property type="nucleotide sequence ID" value="NZ_PYGA01000012.1"/>
</dbReference>
<evidence type="ECO:0000256" key="1">
    <source>
        <dbReference type="SAM" id="SignalP"/>
    </source>
</evidence>